<accession>A0A6M8EEG1</accession>
<keyword evidence="1" id="KW-1133">Transmembrane helix</keyword>
<feature type="transmembrane region" description="Helical" evidence="1">
    <location>
        <begin position="36"/>
        <end position="54"/>
    </location>
</feature>
<evidence type="ECO:0000256" key="1">
    <source>
        <dbReference type="SAM" id="Phobius"/>
    </source>
</evidence>
<dbReference type="AlphaFoldDB" id="A0A6M8EEG1"/>
<feature type="transmembrane region" description="Helical" evidence="1">
    <location>
        <begin position="7"/>
        <end position="30"/>
    </location>
</feature>
<proteinExistence type="predicted"/>
<dbReference type="RefSeq" id="WP_216658214.1">
    <property type="nucleotide sequence ID" value="NZ_CP042652.1"/>
</dbReference>
<dbReference type="EMBL" id="CP042652">
    <property type="protein sequence ID" value="QKE27696.1"/>
    <property type="molecule type" value="Genomic_DNA"/>
</dbReference>
<protein>
    <submittedName>
        <fullName evidence="2">Putative membrane protein</fullName>
    </submittedName>
</protein>
<sequence length="68" mass="7966">MKKFYGSLIFFFYFIKYPVVIYILVNYYYLDGESSLTLNVLGVISLILILKDLFFPHKKSKNCAGVKK</sequence>
<dbReference type="KEGG" id="paco:AACT_0486"/>
<evidence type="ECO:0000313" key="3">
    <source>
        <dbReference type="Proteomes" id="UP000503483"/>
    </source>
</evidence>
<keyword evidence="1" id="KW-0812">Transmembrane</keyword>
<keyword evidence="3" id="KW-1185">Reference proteome</keyword>
<evidence type="ECO:0000313" key="2">
    <source>
        <dbReference type="EMBL" id="QKE27696.1"/>
    </source>
</evidence>
<dbReference type="Proteomes" id="UP000503483">
    <property type="component" value="Chromosome"/>
</dbReference>
<gene>
    <name evidence="2" type="ORF">AACT_0486</name>
</gene>
<organism evidence="2 3">
    <name type="scientific">Arcobacter acticola</name>
    <dbReference type="NCBI Taxonomy" id="1849015"/>
    <lineage>
        <taxon>Bacteria</taxon>
        <taxon>Pseudomonadati</taxon>
        <taxon>Campylobacterota</taxon>
        <taxon>Epsilonproteobacteria</taxon>
        <taxon>Campylobacterales</taxon>
        <taxon>Arcobacteraceae</taxon>
        <taxon>Arcobacter</taxon>
    </lineage>
</organism>
<keyword evidence="1" id="KW-0472">Membrane</keyword>
<reference evidence="2 3" key="1">
    <citation type="submission" date="2019-08" db="EMBL/GenBank/DDBJ databases">
        <title>Complete genome sequence of Arcobacter acticola.</title>
        <authorList>
            <person name="Miller W."/>
        </authorList>
    </citation>
    <scope>NUCLEOTIDE SEQUENCE [LARGE SCALE GENOMIC DNA]</scope>
    <source>
        <strain evidence="2 3">KCTC 52212</strain>
    </source>
</reference>
<name>A0A6M8EEG1_9BACT</name>